<evidence type="ECO:0000256" key="9">
    <source>
        <dbReference type="ARBA" id="ARBA00023056"/>
    </source>
</evidence>
<evidence type="ECO:0000256" key="3">
    <source>
        <dbReference type="ARBA" id="ARBA00004964"/>
    </source>
</evidence>
<evidence type="ECO:0000256" key="10">
    <source>
        <dbReference type="ARBA" id="ARBA00031722"/>
    </source>
</evidence>
<dbReference type="Gene3D" id="3.40.50.2000">
    <property type="entry name" value="Glycogen Phosphorylase B"/>
    <property type="match status" value="2"/>
</dbReference>
<dbReference type="Pfam" id="PF08323">
    <property type="entry name" value="Glyco_transf_5"/>
    <property type="match status" value="1"/>
</dbReference>
<feature type="domain" description="Starch synthase catalytic" evidence="13">
    <location>
        <begin position="2"/>
        <end position="237"/>
    </location>
</feature>
<sequence>MKVLFACSEAYPLAKTGGLGDVGGALPRALARLGVQVRLLLPAYKTTLEKARPQGLKLLREFEVNQVPVKLWQSRLPGSRVPVWLVDIPEFSDRAGSLYGDDSGTDWPDNPYRFYLFSKVAEHIALNKVGLHWRPDVVHSHDWQVGLVPALLAGQQNAPASVFTIHNLAYRGIFDYQTFVDLQLPEHWWHYERLEFWGNFSFLKAGLVYADAITTVSPSYAQEIQTEQFGCGLEGVLVNRARQLTGIVNGIDTDTWNPGADPYLAVPYSRRTIKRKIHNKLALQRELGLPEDESVALVGFIGRLVEQKGVALILGALPALLSQARCQFVVIGSGQPEFEAALQELRSRYPQRVSVTIGYDESLSHRIEAGSDIFLMPSLFEPCGLNQMYSQRYGTIPVANFVGGLRDTIVNFSNFSDAIDAASMSALVNVDETGFLFSEASVTALSEALRHALTCFDNKLLWRKLQDNAMSQDFAWGKSARAYLELYRQTVSRTTQSNDAEDQATAL</sequence>
<dbReference type="InterPro" id="IPR013534">
    <property type="entry name" value="Starch_synth_cat_dom"/>
</dbReference>
<evidence type="ECO:0000313" key="15">
    <source>
        <dbReference type="Proteomes" id="UP001595548"/>
    </source>
</evidence>
<comment type="caution">
    <text evidence="14">The sequence shown here is derived from an EMBL/GenBank/DDBJ whole genome shotgun (WGS) entry which is preliminary data.</text>
</comment>
<evidence type="ECO:0000256" key="6">
    <source>
        <dbReference type="ARBA" id="ARBA00019935"/>
    </source>
</evidence>
<gene>
    <name evidence="11 14" type="primary">glgA</name>
    <name evidence="14" type="ORF">ACFOEB_07660</name>
</gene>
<evidence type="ECO:0000259" key="13">
    <source>
        <dbReference type="Pfam" id="PF08323"/>
    </source>
</evidence>
<comment type="pathway">
    <text evidence="3 11">Glycan biosynthesis; glycogen biosynthesis.</text>
</comment>
<evidence type="ECO:0000259" key="12">
    <source>
        <dbReference type="Pfam" id="PF00534"/>
    </source>
</evidence>
<evidence type="ECO:0000256" key="7">
    <source>
        <dbReference type="ARBA" id="ARBA00022676"/>
    </source>
</evidence>
<dbReference type="Proteomes" id="UP001595548">
    <property type="component" value="Unassembled WGS sequence"/>
</dbReference>
<dbReference type="EMBL" id="JBHRTL010000006">
    <property type="protein sequence ID" value="MFC3155073.1"/>
    <property type="molecule type" value="Genomic_DNA"/>
</dbReference>
<evidence type="ECO:0000256" key="1">
    <source>
        <dbReference type="ARBA" id="ARBA00001478"/>
    </source>
</evidence>
<keyword evidence="15" id="KW-1185">Reference proteome</keyword>
<comment type="similarity">
    <text evidence="4 11">Belongs to the glycosyltransferase 1 family. Bacterial/plant glycogen synthase subfamily.</text>
</comment>
<feature type="domain" description="Glycosyl transferase family 1" evidence="12">
    <location>
        <begin position="291"/>
        <end position="454"/>
    </location>
</feature>
<evidence type="ECO:0000256" key="5">
    <source>
        <dbReference type="ARBA" id="ARBA00012588"/>
    </source>
</evidence>
<dbReference type="SUPFAM" id="SSF53756">
    <property type="entry name" value="UDP-Glycosyltransferase/glycogen phosphorylase"/>
    <property type="match status" value="1"/>
</dbReference>
<dbReference type="RefSeq" id="WP_382415621.1">
    <property type="nucleotide sequence ID" value="NZ_AP031500.1"/>
</dbReference>
<name>A0ABV7HMF0_9GAMM</name>
<keyword evidence="7 11" id="KW-0328">Glycosyltransferase</keyword>
<organism evidence="14 15">
    <name type="scientific">Gilvimarinus japonicus</name>
    <dbReference type="NCBI Taxonomy" id="1796469"/>
    <lineage>
        <taxon>Bacteria</taxon>
        <taxon>Pseudomonadati</taxon>
        <taxon>Pseudomonadota</taxon>
        <taxon>Gammaproteobacteria</taxon>
        <taxon>Cellvibrionales</taxon>
        <taxon>Cellvibrionaceae</taxon>
        <taxon>Gilvimarinus</taxon>
    </lineage>
</organism>
<dbReference type="HAMAP" id="MF_00484">
    <property type="entry name" value="Glycogen_synth"/>
    <property type="match status" value="1"/>
</dbReference>
<dbReference type="InterPro" id="IPR011835">
    <property type="entry name" value="GS/SS"/>
</dbReference>
<dbReference type="PANTHER" id="PTHR45825:SF11">
    <property type="entry name" value="ALPHA AMYLASE DOMAIN-CONTAINING PROTEIN"/>
    <property type="match status" value="1"/>
</dbReference>
<keyword evidence="9 11" id="KW-0320">Glycogen biosynthesis</keyword>
<evidence type="ECO:0000256" key="8">
    <source>
        <dbReference type="ARBA" id="ARBA00022679"/>
    </source>
</evidence>
<dbReference type="InterPro" id="IPR001296">
    <property type="entry name" value="Glyco_trans_1"/>
</dbReference>
<comment type="function">
    <text evidence="2 11">Synthesizes alpha-1,4-glucan chains using ADP-glucose.</text>
</comment>
<accession>A0ABV7HMF0</accession>
<dbReference type="NCBIfam" id="NF001899">
    <property type="entry name" value="PRK00654.1-2"/>
    <property type="match status" value="1"/>
</dbReference>
<evidence type="ECO:0000256" key="2">
    <source>
        <dbReference type="ARBA" id="ARBA00002764"/>
    </source>
</evidence>
<dbReference type="Pfam" id="PF00534">
    <property type="entry name" value="Glycos_transf_1"/>
    <property type="match status" value="1"/>
</dbReference>
<feature type="binding site" evidence="11">
    <location>
        <position position="15"/>
    </location>
    <ligand>
        <name>ADP-alpha-D-glucose</name>
        <dbReference type="ChEBI" id="CHEBI:57498"/>
    </ligand>
</feature>
<dbReference type="NCBIfam" id="TIGR02095">
    <property type="entry name" value="glgA"/>
    <property type="match status" value="1"/>
</dbReference>
<proteinExistence type="inferred from homology"/>
<dbReference type="GO" id="GO:0009011">
    <property type="term" value="F:alpha-1,4-glucan glucosyltransferase (ADP-glucose donor) activity"/>
    <property type="evidence" value="ECO:0007669"/>
    <property type="project" value="UniProtKB-EC"/>
</dbReference>
<evidence type="ECO:0000313" key="14">
    <source>
        <dbReference type="EMBL" id="MFC3155073.1"/>
    </source>
</evidence>
<dbReference type="EC" id="2.4.1.21" evidence="5 11"/>
<protein>
    <recommendedName>
        <fullName evidence="6 11">Glycogen synthase</fullName>
        <ecNumber evidence="5 11">2.4.1.21</ecNumber>
    </recommendedName>
    <alternativeName>
        <fullName evidence="10 11">Starch [bacterial glycogen] synthase</fullName>
    </alternativeName>
</protein>
<evidence type="ECO:0000256" key="4">
    <source>
        <dbReference type="ARBA" id="ARBA00010281"/>
    </source>
</evidence>
<dbReference type="PANTHER" id="PTHR45825">
    <property type="entry name" value="GRANULE-BOUND STARCH SYNTHASE 1, CHLOROPLASTIC/AMYLOPLASTIC"/>
    <property type="match status" value="1"/>
</dbReference>
<keyword evidence="8 11" id="KW-0808">Transferase</keyword>
<comment type="catalytic activity">
    <reaction evidence="1 11">
        <text>[(1-&gt;4)-alpha-D-glucosyl](n) + ADP-alpha-D-glucose = [(1-&gt;4)-alpha-D-glucosyl](n+1) + ADP + H(+)</text>
        <dbReference type="Rhea" id="RHEA:18189"/>
        <dbReference type="Rhea" id="RHEA-COMP:9584"/>
        <dbReference type="Rhea" id="RHEA-COMP:9587"/>
        <dbReference type="ChEBI" id="CHEBI:15378"/>
        <dbReference type="ChEBI" id="CHEBI:15444"/>
        <dbReference type="ChEBI" id="CHEBI:57498"/>
        <dbReference type="ChEBI" id="CHEBI:456216"/>
        <dbReference type="EC" id="2.4.1.21"/>
    </reaction>
</comment>
<reference evidence="15" key="1">
    <citation type="journal article" date="2019" name="Int. J. Syst. Evol. Microbiol.">
        <title>The Global Catalogue of Microorganisms (GCM) 10K type strain sequencing project: providing services to taxonomists for standard genome sequencing and annotation.</title>
        <authorList>
            <consortium name="The Broad Institute Genomics Platform"/>
            <consortium name="The Broad Institute Genome Sequencing Center for Infectious Disease"/>
            <person name="Wu L."/>
            <person name="Ma J."/>
        </authorList>
    </citation>
    <scope>NUCLEOTIDE SEQUENCE [LARGE SCALE GENOMIC DNA]</scope>
    <source>
        <strain evidence="15">KCTC 52141</strain>
    </source>
</reference>
<evidence type="ECO:0000256" key="11">
    <source>
        <dbReference type="HAMAP-Rule" id="MF_00484"/>
    </source>
</evidence>
<dbReference type="CDD" id="cd03791">
    <property type="entry name" value="GT5_Glycogen_synthase_DULL1-like"/>
    <property type="match status" value="1"/>
</dbReference>